<dbReference type="SFLD" id="SFLDG01129">
    <property type="entry name" value="C1.5:_HAD__Beta-PGM__Phosphata"/>
    <property type="match status" value="1"/>
</dbReference>
<evidence type="ECO:0000256" key="2">
    <source>
        <dbReference type="ARBA" id="ARBA00001946"/>
    </source>
</evidence>
<comment type="cofactor">
    <cofactor evidence="2 10">
        <name>Mg(2+)</name>
        <dbReference type="ChEBI" id="CHEBI:18420"/>
    </cofactor>
</comment>
<dbReference type="GO" id="GO:0046872">
    <property type="term" value="F:metal ion binding"/>
    <property type="evidence" value="ECO:0007669"/>
    <property type="project" value="UniProtKB-KW"/>
</dbReference>
<dbReference type="NCBIfam" id="TIGR01549">
    <property type="entry name" value="HAD-SF-IA-v1"/>
    <property type="match status" value="1"/>
</dbReference>
<dbReference type="RefSeq" id="WP_114347568.1">
    <property type="nucleotide sequence ID" value="NZ_QPJL01000001.1"/>
</dbReference>
<dbReference type="PRINTS" id="PR00413">
    <property type="entry name" value="HADHALOGNASE"/>
</dbReference>
<dbReference type="AlphaFoldDB" id="A0A368Z8N3"/>
<keyword evidence="7 10" id="KW-0378">Hydrolase</keyword>
<name>A0A368Z8N3_9RHOB</name>
<dbReference type="OrthoDB" id="9793014at2"/>
<dbReference type="NCBIfam" id="TIGR01449">
    <property type="entry name" value="PGP_bact"/>
    <property type="match status" value="1"/>
</dbReference>
<comment type="similarity">
    <text evidence="4 10">Belongs to the HAD-like hydrolase superfamily. CbbY/CbbZ/Gph/YieH family.</text>
</comment>
<dbReference type="Gene3D" id="3.40.50.1000">
    <property type="entry name" value="HAD superfamily/HAD-like"/>
    <property type="match status" value="1"/>
</dbReference>
<evidence type="ECO:0000256" key="1">
    <source>
        <dbReference type="ARBA" id="ARBA00000830"/>
    </source>
</evidence>
<dbReference type="SFLD" id="SFLDS00003">
    <property type="entry name" value="Haloacid_Dehalogenase"/>
    <property type="match status" value="1"/>
</dbReference>
<sequence>MNVCFAPCPVVFDLDGTLIDSAPDIHACVNTVLRLQGVRPLTLDQVRGFVGGGVDLLWRRVIGATDLPIEAHRDLVASFMTRYHDATALTRLYPNVTEALGVLADRGHPLGICTNKPLGPTRAVLDHFGIAQLFGTVIGGDSLPQKKPDPAPLRAAFAALGSAPDAPQGIFVGDSEFDAETARNAGVPMLLFLRGYRKTAVEDLPHRAAFDDFAQLPALVEGVAALD</sequence>
<dbReference type="GO" id="GO:0006281">
    <property type="term" value="P:DNA repair"/>
    <property type="evidence" value="ECO:0007669"/>
    <property type="project" value="TreeGrafter"/>
</dbReference>
<reference evidence="11 12" key="1">
    <citation type="submission" date="2018-07" db="EMBL/GenBank/DDBJ databases">
        <title>Genomic Encyclopedia of Type Strains, Phase III (KMG-III): the genomes of soil and plant-associated and newly described type strains.</title>
        <authorList>
            <person name="Whitman W."/>
        </authorList>
    </citation>
    <scope>NUCLEOTIDE SEQUENCE [LARGE SCALE GENOMIC DNA]</scope>
    <source>
        <strain evidence="11 12">CECT 8525</strain>
    </source>
</reference>
<organism evidence="11 12">
    <name type="scientific">Paracoccus lutimaris</name>
    <dbReference type="NCBI Taxonomy" id="1490030"/>
    <lineage>
        <taxon>Bacteria</taxon>
        <taxon>Pseudomonadati</taxon>
        <taxon>Pseudomonadota</taxon>
        <taxon>Alphaproteobacteria</taxon>
        <taxon>Rhodobacterales</taxon>
        <taxon>Paracoccaceae</taxon>
        <taxon>Paracoccus</taxon>
    </lineage>
</organism>
<evidence type="ECO:0000256" key="6">
    <source>
        <dbReference type="ARBA" id="ARBA00022723"/>
    </source>
</evidence>
<dbReference type="GO" id="GO:0005975">
    <property type="term" value="P:carbohydrate metabolic process"/>
    <property type="evidence" value="ECO:0007669"/>
    <property type="project" value="InterPro"/>
</dbReference>
<dbReference type="Gene3D" id="1.10.150.240">
    <property type="entry name" value="Putative phosphatase, domain 2"/>
    <property type="match status" value="1"/>
</dbReference>
<keyword evidence="6 10" id="KW-0479">Metal-binding</keyword>
<evidence type="ECO:0000313" key="11">
    <source>
        <dbReference type="EMBL" id="RCW88820.1"/>
    </source>
</evidence>
<proteinExistence type="inferred from homology"/>
<dbReference type="InterPro" id="IPR050155">
    <property type="entry name" value="HAD-like_hydrolase_sf"/>
</dbReference>
<evidence type="ECO:0000256" key="5">
    <source>
        <dbReference type="ARBA" id="ARBA00013078"/>
    </source>
</evidence>
<comment type="caution">
    <text evidence="11">The sequence shown here is derived from an EMBL/GenBank/DDBJ whole genome shotgun (WGS) entry which is preliminary data.</text>
</comment>
<dbReference type="GO" id="GO:0008967">
    <property type="term" value="F:phosphoglycolate phosphatase activity"/>
    <property type="evidence" value="ECO:0007669"/>
    <property type="project" value="UniProtKB-UniRule"/>
</dbReference>
<comment type="function">
    <text evidence="10">Specifically catalyzes the dephosphorylation of 2-phosphoglycolate. Is involved in the dissimilation of the intracellular 2-phosphoglycolate formed during the DNA repair of 3'-phosphoglycolate ends, a major class of DNA lesions induced by oxidative stress.</text>
</comment>
<dbReference type="InterPro" id="IPR006439">
    <property type="entry name" value="HAD-SF_hydro_IA"/>
</dbReference>
<keyword evidence="8 10" id="KW-0460">Magnesium</keyword>
<dbReference type="Proteomes" id="UP000253345">
    <property type="component" value="Unassembled WGS sequence"/>
</dbReference>
<feature type="active site" description="Nucleophile" evidence="10">
    <location>
        <position position="13"/>
    </location>
</feature>
<keyword evidence="12" id="KW-1185">Reference proteome</keyword>
<keyword evidence="9 10" id="KW-0119">Carbohydrate metabolism</keyword>
<dbReference type="SUPFAM" id="SSF56784">
    <property type="entry name" value="HAD-like"/>
    <property type="match status" value="1"/>
</dbReference>
<dbReference type="GO" id="GO:0046295">
    <property type="term" value="P:glycolate biosynthetic process"/>
    <property type="evidence" value="ECO:0007669"/>
    <property type="project" value="UniProtKB-UniRule"/>
</dbReference>
<dbReference type="InterPro" id="IPR037512">
    <property type="entry name" value="PGPase_prok"/>
</dbReference>
<gene>
    <name evidence="11" type="ORF">DFP89_101256</name>
</gene>
<dbReference type="PANTHER" id="PTHR43434:SF1">
    <property type="entry name" value="PHOSPHOGLYCOLATE PHOSPHATASE"/>
    <property type="match status" value="1"/>
</dbReference>
<evidence type="ECO:0000256" key="3">
    <source>
        <dbReference type="ARBA" id="ARBA00004818"/>
    </source>
</evidence>
<evidence type="ECO:0000256" key="8">
    <source>
        <dbReference type="ARBA" id="ARBA00022842"/>
    </source>
</evidence>
<feature type="binding site" evidence="10">
    <location>
        <position position="15"/>
    </location>
    <ligand>
        <name>Mg(2+)</name>
        <dbReference type="ChEBI" id="CHEBI:18420"/>
    </ligand>
</feature>
<feature type="binding site" evidence="10">
    <location>
        <position position="174"/>
    </location>
    <ligand>
        <name>Mg(2+)</name>
        <dbReference type="ChEBI" id="CHEBI:18420"/>
    </ligand>
</feature>
<comment type="pathway">
    <text evidence="3 10">Organic acid metabolism; glycolate biosynthesis; glycolate from 2-phosphoglycolate: step 1/1.</text>
</comment>
<dbReference type="InterPro" id="IPR041492">
    <property type="entry name" value="HAD_2"/>
</dbReference>
<dbReference type="HAMAP" id="MF_00495">
    <property type="entry name" value="GPH_hydrolase_bact"/>
    <property type="match status" value="1"/>
</dbReference>
<evidence type="ECO:0000256" key="7">
    <source>
        <dbReference type="ARBA" id="ARBA00022801"/>
    </source>
</evidence>
<dbReference type="Pfam" id="PF13419">
    <property type="entry name" value="HAD_2"/>
    <property type="match status" value="1"/>
</dbReference>
<evidence type="ECO:0000256" key="9">
    <source>
        <dbReference type="ARBA" id="ARBA00023277"/>
    </source>
</evidence>
<evidence type="ECO:0000256" key="10">
    <source>
        <dbReference type="HAMAP-Rule" id="MF_00495"/>
    </source>
</evidence>
<dbReference type="GO" id="GO:0005829">
    <property type="term" value="C:cytosol"/>
    <property type="evidence" value="ECO:0007669"/>
    <property type="project" value="TreeGrafter"/>
</dbReference>
<comment type="catalytic activity">
    <reaction evidence="1 10">
        <text>2-phosphoglycolate + H2O = glycolate + phosphate</text>
        <dbReference type="Rhea" id="RHEA:14369"/>
        <dbReference type="ChEBI" id="CHEBI:15377"/>
        <dbReference type="ChEBI" id="CHEBI:29805"/>
        <dbReference type="ChEBI" id="CHEBI:43474"/>
        <dbReference type="ChEBI" id="CHEBI:58033"/>
        <dbReference type="EC" id="3.1.3.18"/>
    </reaction>
</comment>
<protein>
    <recommendedName>
        <fullName evidence="5 10">Phosphoglycolate phosphatase</fullName>
        <shortName evidence="10">PGP</shortName>
        <shortName evidence="10">PGPase</shortName>
        <ecNumber evidence="5 10">3.1.3.18</ecNumber>
    </recommendedName>
</protein>
<evidence type="ECO:0000313" key="12">
    <source>
        <dbReference type="Proteomes" id="UP000253345"/>
    </source>
</evidence>
<dbReference type="UniPathway" id="UPA00865">
    <property type="reaction ID" value="UER00834"/>
</dbReference>
<dbReference type="InterPro" id="IPR036412">
    <property type="entry name" value="HAD-like_sf"/>
</dbReference>
<dbReference type="EC" id="3.1.3.18" evidence="5 10"/>
<dbReference type="PANTHER" id="PTHR43434">
    <property type="entry name" value="PHOSPHOGLYCOLATE PHOSPHATASE"/>
    <property type="match status" value="1"/>
</dbReference>
<accession>A0A368Z8N3</accession>
<evidence type="ECO:0000256" key="4">
    <source>
        <dbReference type="ARBA" id="ARBA00006171"/>
    </source>
</evidence>
<dbReference type="InterPro" id="IPR023214">
    <property type="entry name" value="HAD_sf"/>
</dbReference>
<dbReference type="EMBL" id="QPJL01000001">
    <property type="protein sequence ID" value="RCW88820.1"/>
    <property type="molecule type" value="Genomic_DNA"/>
</dbReference>
<feature type="binding site" evidence="10">
    <location>
        <position position="13"/>
    </location>
    <ligand>
        <name>Mg(2+)</name>
        <dbReference type="ChEBI" id="CHEBI:18420"/>
    </ligand>
</feature>
<dbReference type="InterPro" id="IPR023198">
    <property type="entry name" value="PGP-like_dom2"/>
</dbReference>